<dbReference type="SUPFAM" id="SSF49899">
    <property type="entry name" value="Concanavalin A-like lectins/glucanases"/>
    <property type="match status" value="1"/>
</dbReference>
<comment type="caution">
    <text evidence="3">The sequence shown here is derived from an EMBL/GenBank/DDBJ whole genome shotgun (WGS) entry which is preliminary data.</text>
</comment>
<evidence type="ECO:0008006" key="5">
    <source>
        <dbReference type="Google" id="ProtNLM"/>
    </source>
</evidence>
<keyword evidence="2" id="KW-0732">Signal</keyword>
<organism evidence="3 4">
    <name type="scientific">Mycena chlorophos</name>
    <name type="common">Agaric fungus</name>
    <name type="synonym">Agaricus chlorophos</name>
    <dbReference type="NCBI Taxonomy" id="658473"/>
    <lineage>
        <taxon>Eukaryota</taxon>
        <taxon>Fungi</taxon>
        <taxon>Dikarya</taxon>
        <taxon>Basidiomycota</taxon>
        <taxon>Agaricomycotina</taxon>
        <taxon>Agaricomycetes</taxon>
        <taxon>Agaricomycetidae</taxon>
        <taxon>Agaricales</taxon>
        <taxon>Marasmiineae</taxon>
        <taxon>Mycenaceae</taxon>
        <taxon>Mycena</taxon>
    </lineage>
</organism>
<dbReference type="InterPro" id="IPR036908">
    <property type="entry name" value="RlpA-like_sf"/>
</dbReference>
<keyword evidence="4" id="KW-1185">Reference proteome</keyword>
<dbReference type="SUPFAM" id="SSF50685">
    <property type="entry name" value="Barwin-like endoglucanases"/>
    <property type="match status" value="1"/>
</dbReference>
<dbReference type="Pfam" id="PF26113">
    <property type="entry name" value="GH16_XgeA"/>
    <property type="match status" value="1"/>
</dbReference>
<evidence type="ECO:0000313" key="3">
    <source>
        <dbReference type="EMBL" id="KAF7318225.1"/>
    </source>
</evidence>
<dbReference type="GO" id="GO:0009251">
    <property type="term" value="P:glucan catabolic process"/>
    <property type="evidence" value="ECO:0007669"/>
    <property type="project" value="TreeGrafter"/>
</dbReference>
<reference evidence="3" key="1">
    <citation type="submission" date="2020-05" db="EMBL/GenBank/DDBJ databases">
        <title>Mycena genomes resolve the evolution of fungal bioluminescence.</title>
        <authorList>
            <person name="Tsai I.J."/>
        </authorList>
    </citation>
    <scope>NUCLEOTIDE SEQUENCE</scope>
    <source>
        <strain evidence="3">110903Hualien_Pintung</strain>
    </source>
</reference>
<dbReference type="InterPro" id="IPR013320">
    <property type="entry name" value="ConA-like_dom_sf"/>
</dbReference>
<gene>
    <name evidence="3" type="ORF">HMN09_00331000</name>
</gene>
<dbReference type="Gene3D" id="2.60.120.200">
    <property type="match status" value="1"/>
</dbReference>
<sequence length="528" mass="54694">MPSTAALGVLAVLAVSANASLHSASKRAHHRIAVSKRTDTVAGIAYYGYQNNTENACGTYSKDTDMIIGVGPDYYGDINSVSDKCFEHITVTLASDSTKSIDVTLTDLCYECGAAENVYLSTAAFEALNDGSLDAGILEVDWSFVSSSSSSTVPPAESTSESTPDSTSDSSVDSTADDGPVAAITSSTKAAPTTTKAAPTKTSTTKPSTSTTASSSSGSSSDGYSLTNSLEGQDFIDFFDYSGGTGDNSGVADYVDSASGLVYTSNGQVILAVDTTGTVSNTRKAVRLTSKTTYNAKNQNLFIFDVAQIPSVCGTWPAWWLNGVGADWPQAGEIDVIEGVSLYQKNIYSIHTGSGCSVSSSASSLAKVTLVESSGTNCDANVDPGACGFSDNSDTTFGPGFNKAGGGVFALKFDTSGIDFYFFQAGSVPSDITNKQPSPSSWGSPKVSISPSTCNPETYFDDLMIFLNTNLGGSFTEGVWSTDGAGGQSTSCATQTGSSTAADYVLNNGGDFGDDAQWKINGMYIYNK</sequence>
<dbReference type="OrthoDB" id="192832at2759"/>
<dbReference type="AlphaFoldDB" id="A0A8H6TIK2"/>
<proteinExistence type="predicted"/>
<evidence type="ECO:0000256" key="2">
    <source>
        <dbReference type="SAM" id="SignalP"/>
    </source>
</evidence>
<feature type="compositionally biased region" description="Low complexity" evidence="1">
    <location>
        <begin position="185"/>
        <end position="221"/>
    </location>
</feature>
<dbReference type="PANTHER" id="PTHR10963">
    <property type="entry name" value="GLYCOSYL HYDROLASE-RELATED"/>
    <property type="match status" value="1"/>
</dbReference>
<dbReference type="InterPro" id="IPR050546">
    <property type="entry name" value="Glycosyl_Hydrlase_16"/>
</dbReference>
<dbReference type="CDD" id="cd22191">
    <property type="entry name" value="DPBB_RlpA_EXP_N-like"/>
    <property type="match status" value="1"/>
</dbReference>
<accession>A0A8H6TIK2</accession>
<name>A0A8H6TIK2_MYCCL</name>
<feature type="chain" id="PRO_5034396200" description="GH16 domain-containing protein" evidence="2">
    <location>
        <begin position="20"/>
        <end position="528"/>
    </location>
</feature>
<feature type="signal peptide" evidence="2">
    <location>
        <begin position="1"/>
        <end position="19"/>
    </location>
</feature>
<dbReference type="Proteomes" id="UP000613580">
    <property type="component" value="Unassembled WGS sequence"/>
</dbReference>
<feature type="compositionally biased region" description="Low complexity" evidence="1">
    <location>
        <begin position="149"/>
        <end position="178"/>
    </location>
</feature>
<protein>
    <recommendedName>
        <fullName evidence="5">GH16 domain-containing protein</fullName>
    </recommendedName>
</protein>
<evidence type="ECO:0000256" key="1">
    <source>
        <dbReference type="SAM" id="MobiDB-lite"/>
    </source>
</evidence>
<feature type="region of interest" description="Disordered" evidence="1">
    <location>
        <begin position="149"/>
        <end position="224"/>
    </location>
</feature>
<dbReference type="PANTHER" id="PTHR10963:SF24">
    <property type="entry name" value="GLYCOSIDASE C21B10.07-RELATED"/>
    <property type="match status" value="1"/>
</dbReference>
<dbReference type="Gene3D" id="2.40.40.10">
    <property type="entry name" value="RlpA-like domain"/>
    <property type="match status" value="1"/>
</dbReference>
<evidence type="ECO:0000313" key="4">
    <source>
        <dbReference type="Proteomes" id="UP000613580"/>
    </source>
</evidence>
<dbReference type="EMBL" id="JACAZE010000004">
    <property type="protein sequence ID" value="KAF7318225.1"/>
    <property type="molecule type" value="Genomic_DNA"/>
</dbReference>